<dbReference type="PANTHER" id="PTHR33202:SF22">
    <property type="entry name" value="HYDROGEN PEROXIDE SENSITIVE REPRESSOR"/>
    <property type="match status" value="1"/>
</dbReference>
<reference evidence="3 4" key="1">
    <citation type="submission" date="2016-12" db="EMBL/GenBank/DDBJ databases">
        <title>Trade-off between light-utilization and light-protection in marine flavobacteria.</title>
        <authorList>
            <person name="Kumagai Y."/>
            <person name="Yoshizawa S."/>
            <person name="Kogure K."/>
            <person name="Iwasaki W."/>
        </authorList>
    </citation>
    <scope>NUCLEOTIDE SEQUENCE [LARGE SCALE GENOMIC DNA]</scope>
    <source>
        <strain evidence="3 4">NBRC 108759</strain>
    </source>
</reference>
<comment type="caution">
    <text evidence="3">The sequence shown here is derived from an EMBL/GenBank/DDBJ whole genome shotgun (WGS) entry which is preliminary data.</text>
</comment>
<dbReference type="EMBL" id="MSCN01000001">
    <property type="protein sequence ID" value="PQJ77971.1"/>
    <property type="molecule type" value="Genomic_DNA"/>
</dbReference>
<dbReference type="Gene3D" id="1.10.10.10">
    <property type="entry name" value="Winged helix-like DNA-binding domain superfamily/Winged helix DNA-binding domain"/>
    <property type="match status" value="1"/>
</dbReference>
<keyword evidence="2" id="KW-0408">Iron</keyword>
<dbReference type="OrthoDB" id="594893at2"/>
<feature type="binding site" evidence="2">
    <location>
        <position position="78"/>
    </location>
    <ligand>
        <name>Fe cation</name>
        <dbReference type="ChEBI" id="CHEBI:24875"/>
    </ligand>
</feature>
<dbReference type="PANTHER" id="PTHR33202">
    <property type="entry name" value="ZINC UPTAKE REGULATION PROTEIN"/>
    <property type="match status" value="1"/>
</dbReference>
<keyword evidence="1" id="KW-0862">Zinc</keyword>
<keyword evidence="4" id="KW-1185">Reference proteome</keyword>
<comment type="cofactor">
    <cofactor evidence="1">
        <name>Zn(2+)</name>
        <dbReference type="ChEBI" id="CHEBI:29105"/>
    </cofactor>
    <text evidence="1">Binds 1 zinc ion per subunit.</text>
</comment>
<evidence type="ECO:0000256" key="1">
    <source>
        <dbReference type="PIRSR" id="PIRSR602481-1"/>
    </source>
</evidence>
<name>A0A2S7WKY6_9FLAO</name>
<dbReference type="GO" id="GO:0045892">
    <property type="term" value="P:negative regulation of DNA-templated transcription"/>
    <property type="evidence" value="ECO:0007669"/>
    <property type="project" value="TreeGrafter"/>
</dbReference>
<dbReference type="RefSeq" id="WP_105014553.1">
    <property type="nucleotide sequence ID" value="NZ_MSCN01000001.1"/>
</dbReference>
<evidence type="ECO:0000256" key="2">
    <source>
        <dbReference type="PIRSR" id="PIRSR602481-2"/>
    </source>
</evidence>
<dbReference type="Pfam" id="PF01475">
    <property type="entry name" value="FUR"/>
    <property type="match status" value="1"/>
</dbReference>
<proteinExistence type="predicted"/>
<organism evidence="3 4">
    <name type="scientific">Polaribacter porphyrae</name>
    <dbReference type="NCBI Taxonomy" id="1137780"/>
    <lineage>
        <taxon>Bacteria</taxon>
        <taxon>Pseudomonadati</taxon>
        <taxon>Bacteroidota</taxon>
        <taxon>Flavobacteriia</taxon>
        <taxon>Flavobacteriales</taxon>
        <taxon>Flavobacteriaceae</taxon>
    </lineage>
</organism>
<dbReference type="InterPro" id="IPR002481">
    <property type="entry name" value="FUR"/>
</dbReference>
<dbReference type="InterPro" id="IPR036390">
    <property type="entry name" value="WH_DNA-bd_sf"/>
</dbReference>
<dbReference type="AlphaFoldDB" id="A0A2S7WKY6"/>
<keyword evidence="1" id="KW-0479">Metal-binding</keyword>
<comment type="cofactor">
    <cofactor evidence="2">
        <name>Mn(2+)</name>
        <dbReference type="ChEBI" id="CHEBI:29035"/>
    </cofactor>
    <cofactor evidence="2">
        <name>Fe(2+)</name>
        <dbReference type="ChEBI" id="CHEBI:29033"/>
    </cofactor>
    <text evidence="2">Binds 1 Mn(2+) or Fe(2+) ion per subunit.</text>
</comment>
<protein>
    <submittedName>
        <fullName evidence="3">Transcriptional regulator</fullName>
    </submittedName>
</protein>
<dbReference type="GO" id="GO:1900376">
    <property type="term" value="P:regulation of secondary metabolite biosynthetic process"/>
    <property type="evidence" value="ECO:0007669"/>
    <property type="project" value="TreeGrafter"/>
</dbReference>
<sequence length="126" mass="14289">MGIVRKTKSVKEILAFFSTKNEAKSAVQLIEFFKDKMNRTTVYRILDRLVEEGILHSFNGKEGLKWYAKCQGCSSEHHSDVHPHFQCTDCDKVECLPTNIALPNLNNRSIDSVDFFLTGKCATCNS</sequence>
<dbReference type="GO" id="GO:0000976">
    <property type="term" value="F:transcription cis-regulatory region binding"/>
    <property type="evidence" value="ECO:0007669"/>
    <property type="project" value="TreeGrafter"/>
</dbReference>
<dbReference type="GO" id="GO:0008270">
    <property type="term" value="F:zinc ion binding"/>
    <property type="evidence" value="ECO:0007669"/>
    <property type="project" value="TreeGrafter"/>
</dbReference>
<accession>A0A2S7WKY6</accession>
<dbReference type="SUPFAM" id="SSF46785">
    <property type="entry name" value="Winged helix' DNA-binding domain"/>
    <property type="match status" value="1"/>
</dbReference>
<evidence type="ECO:0000313" key="3">
    <source>
        <dbReference type="EMBL" id="PQJ77971.1"/>
    </source>
</evidence>
<gene>
    <name evidence="3" type="ORF">BTO18_01665</name>
</gene>
<evidence type="ECO:0000313" key="4">
    <source>
        <dbReference type="Proteomes" id="UP000238882"/>
    </source>
</evidence>
<feature type="binding site" evidence="1">
    <location>
        <position position="90"/>
    </location>
    <ligand>
        <name>Zn(2+)</name>
        <dbReference type="ChEBI" id="CHEBI:29105"/>
    </ligand>
</feature>
<dbReference type="InterPro" id="IPR036388">
    <property type="entry name" value="WH-like_DNA-bd_sf"/>
</dbReference>
<dbReference type="GO" id="GO:0003700">
    <property type="term" value="F:DNA-binding transcription factor activity"/>
    <property type="evidence" value="ECO:0007669"/>
    <property type="project" value="InterPro"/>
</dbReference>
<feature type="binding site" evidence="1">
    <location>
        <position position="87"/>
    </location>
    <ligand>
        <name>Zn(2+)</name>
        <dbReference type="ChEBI" id="CHEBI:29105"/>
    </ligand>
</feature>
<dbReference type="Proteomes" id="UP000238882">
    <property type="component" value="Unassembled WGS sequence"/>
</dbReference>